<evidence type="ECO:0000256" key="4">
    <source>
        <dbReference type="ARBA" id="ARBA00022989"/>
    </source>
</evidence>
<keyword evidence="8" id="KW-1185">Reference proteome</keyword>
<evidence type="ECO:0000256" key="3">
    <source>
        <dbReference type="ARBA" id="ARBA00022960"/>
    </source>
</evidence>
<feature type="transmembrane region" description="Helical" evidence="6">
    <location>
        <begin position="192"/>
        <end position="225"/>
    </location>
</feature>
<gene>
    <name evidence="7" type="ORF">SAMN02745248_01382</name>
</gene>
<feature type="transmembrane region" description="Helical" evidence="6">
    <location>
        <begin position="121"/>
        <end position="138"/>
    </location>
</feature>
<feature type="transmembrane region" description="Helical" evidence="6">
    <location>
        <begin position="306"/>
        <end position="328"/>
    </location>
</feature>
<dbReference type="STRING" id="1121331.SAMN02745248_01382"/>
<dbReference type="OrthoDB" id="9812661at2"/>
<dbReference type="PANTHER" id="PTHR30474">
    <property type="entry name" value="CELL CYCLE PROTEIN"/>
    <property type="match status" value="1"/>
</dbReference>
<dbReference type="GO" id="GO:0051301">
    <property type="term" value="P:cell division"/>
    <property type="evidence" value="ECO:0007669"/>
    <property type="project" value="UniProtKB-KW"/>
</dbReference>
<evidence type="ECO:0000313" key="8">
    <source>
        <dbReference type="Proteomes" id="UP000183952"/>
    </source>
</evidence>
<keyword evidence="7" id="KW-0132">Cell division</keyword>
<evidence type="ECO:0000256" key="1">
    <source>
        <dbReference type="ARBA" id="ARBA00004141"/>
    </source>
</evidence>
<keyword evidence="2 6" id="KW-0812">Transmembrane</keyword>
<dbReference type="InterPro" id="IPR001182">
    <property type="entry name" value="FtsW/RodA"/>
</dbReference>
<proteinExistence type="predicted"/>
<name>A0A1M6NG69_9CLOT</name>
<keyword evidence="7" id="KW-0131">Cell cycle</keyword>
<keyword evidence="3" id="KW-0133">Cell shape</keyword>
<feature type="transmembrane region" description="Helical" evidence="6">
    <location>
        <begin position="90"/>
        <end position="109"/>
    </location>
</feature>
<dbReference type="RefSeq" id="WP_072903394.1">
    <property type="nucleotide sequence ID" value="NZ_FRAD01000010.1"/>
</dbReference>
<dbReference type="Proteomes" id="UP000183952">
    <property type="component" value="Unassembled WGS sequence"/>
</dbReference>
<feature type="transmembrane region" description="Helical" evidence="6">
    <location>
        <begin position="65"/>
        <end position="84"/>
    </location>
</feature>
<evidence type="ECO:0000313" key="7">
    <source>
        <dbReference type="EMBL" id="SHJ94642.1"/>
    </source>
</evidence>
<feature type="transmembrane region" description="Helical" evidence="6">
    <location>
        <begin position="274"/>
        <end position="294"/>
    </location>
</feature>
<feature type="transmembrane region" description="Helical" evidence="6">
    <location>
        <begin position="35"/>
        <end position="58"/>
    </location>
</feature>
<dbReference type="EMBL" id="FRAD01000010">
    <property type="protein sequence ID" value="SHJ94642.1"/>
    <property type="molecule type" value="Genomic_DNA"/>
</dbReference>
<protein>
    <submittedName>
        <fullName evidence="7">Cell division protein FtsW, lipid II flippase</fullName>
    </submittedName>
</protein>
<accession>A0A1M6NG69</accession>
<feature type="transmembrane region" description="Helical" evidence="6">
    <location>
        <begin position="348"/>
        <end position="372"/>
    </location>
</feature>
<dbReference type="GO" id="GO:0005886">
    <property type="term" value="C:plasma membrane"/>
    <property type="evidence" value="ECO:0007669"/>
    <property type="project" value="TreeGrafter"/>
</dbReference>
<sequence>MQNNLKEQKRLLRYTYLFVIVCFTNLTILQKPFDYRALIIGASLIVILNLSCIVLRHFFPKGDKYLLIFANLLSVIGITMLYRLNTSTAIRQVVWVSVGIAIFMFVIIVIPDIERFSKYKFVFMFITIVLMSLGTFFGEETYGAKNWIRIGGITVQPSEFGKIALIAYLAAALHQYEKKAQGHNIKLLIEPAIVVMVCLLFMVLQTDLGSALLIFSISVTMLYIATSQGKYVLLCLGLFACGAVMSYFLFGHVRTRVQIWIDPWKYAYGPGGQIVQSLIAISSGGFFGSGLGLGAPQVIPVVLSDFIFSAICEEMGIVVGIGMILIYFLMFYRSMRASINARNNFGKLLGVGFSTMITTQVLVIVGGVIGAIPLTGITLPFVSAGGSSMLVTYFSLAVIQKISEEDE</sequence>
<evidence type="ECO:0000256" key="2">
    <source>
        <dbReference type="ARBA" id="ARBA00022692"/>
    </source>
</evidence>
<dbReference type="AlphaFoldDB" id="A0A1M6NG69"/>
<comment type="subcellular location">
    <subcellularLocation>
        <location evidence="1">Membrane</location>
        <topology evidence="1">Multi-pass membrane protein</topology>
    </subcellularLocation>
</comment>
<evidence type="ECO:0000256" key="6">
    <source>
        <dbReference type="SAM" id="Phobius"/>
    </source>
</evidence>
<evidence type="ECO:0000256" key="5">
    <source>
        <dbReference type="ARBA" id="ARBA00023136"/>
    </source>
</evidence>
<keyword evidence="4 6" id="KW-1133">Transmembrane helix</keyword>
<dbReference type="GO" id="GO:0015648">
    <property type="term" value="F:lipid-linked peptidoglycan transporter activity"/>
    <property type="evidence" value="ECO:0007669"/>
    <property type="project" value="TreeGrafter"/>
</dbReference>
<feature type="transmembrane region" description="Helical" evidence="6">
    <location>
        <begin position="231"/>
        <end position="253"/>
    </location>
</feature>
<feature type="transmembrane region" description="Helical" evidence="6">
    <location>
        <begin position="378"/>
        <end position="399"/>
    </location>
</feature>
<dbReference type="PANTHER" id="PTHR30474:SF3">
    <property type="entry name" value="PEPTIDOGLYCAN GLYCOSYLTRANSFERASE RODA"/>
    <property type="match status" value="1"/>
</dbReference>
<feature type="transmembrane region" description="Helical" evidence="6">
    <location>
        <begin position="150"/>
        <end position="171"/>
    </location>
</feature>
<dbReference type="GO" id="GO:0008360">
    <property type="term" value="P:regulation of cell shape"/>
    <property type="evidence" value="ECO:0007669"/>
    <property type="project" value="UniProtKB-KW"/>
</dbReference>
<keyword evidence="5 6" id="KW-0472">Membrane</keyword>
<organism evidence="7 8">
    <name type="scientific">Hathewaya proteolytica DSM 3090</name>
    <dbReference type="NCBI Taxonomy" id="1121331"/>
    <lineage>
        <taxon>Bacteria</taxon>
        <taxon>Bacillati</taxon>
        <taxon>Bacillota</taxon>
        <taxon>Clostridia</taxon>
        <taxon>Eubacteriales</taxon>
        <taxon>Clostridiaceae</taxon>
        <taxon>Hathewaya</taxon>
    </lineage>
</organism>
<feature type="transmembrane region" description="Helical" evidence="6">
    <location>
        <begin position="12"/>
        <end position="29"/>
    </location>
</feature>
<dbReference type="GO" id="GO:0032153">
    <property type="term" value="C:cell division site"/>
    <property type="evidence" value="ECO:0007669"/>
    <property type="project" value="TreeGrafter"/>
</dbReference>
<reference evidence="7 8" key="1">
    <citation type="submission" date="2016-11" db="EMBL/GenBank/DDBJ databases">
        <authorList>
            <person name="Jaros S."/>
            <person name="Januszkiewicz K."/>
            <person name="Wedrychowicz H."/>
        </authorList>
    </citation>
    <scope>NUCLEOTIDE SEQUENCE [LARGE SCALE GENOMIC DNA]</scope>
    <source>
        <strain evidence="7 8">DSM 3090</strain>
    </source>
</reference>
<dbReference type="Pfam" id="PF01098">
    <property type="entry name" value="FTSW_RODA_SPOVE"/>
    <property type="match status" value="1"/>
</dbReference>